<dbReference type="RefSeq" id="WP_135250157.1">
    <property type="nucleotide sequence ID" value="NZ_SMLK01000003.1"/>
</dbReference>
<accession>A0A4Z0BUV8</accession>
<dbReference type="Gene3D" id="2.60.40.2230">
    <property type="entry name" value="Uncharacterised protein YcnI-like PF07987, DUF1775"/>
    <property type="match status" value="1"/>
</dbReference>
<proteinExistence type="predicted"/>
<keyword evidence="1" id="KW-0732">Signal</keyword>
<dbReference type="EMBL" id="SMLK01000003">
    <property type="protein sequence ID" value="TFZ02058.1"/>
    <property type="molecule type" value="Genomic_DNA"/>
</dbReference>
<dbReference type="Pfam" id="PF07987">
    <property type="entry name" value="DUF1775"/>
    <property type="match status" value="1"/>
</dbReference>
<dbReference type="Proteomes" id="UP000297839">
    <property type="component" value="Unassembled WGS sequence"/>
</dbReference>
<reference evidence="3 4" key="1">
    <citation type="submission" date="2019-03" db="EMBL/GenBank/DDBJ databases">
        <title>Ramlibacter sp. 18x22-1, whole genome shotgun sequence.</title>
        <authorList>
            <person name="Zhang X."/>
            <person name="Feng G."/>
            <person name="Zhu H."/>
        </authorList>
    </citation>
    <scope>NUCLEOTIDE SEQUENCE [LARGE SCALE GENOMIC DNA]</scope>
    <source>
        <strain evidence="3 4">18x22-1</strain>
    </source>
</reference>
<dbReference type="AlphaFoldDB" id="A0A4Z0BUV8"/>
<dbReference type="InterPro" id="IPR038507">
    <property type="entry name" value="YcnI-like_sf"/>
</dbReference>
<evidence type="ECO:0000256" key="1">
    <source>
        <dbReference type="SAM" id="SignalP"/>
    </source>
</evidence>
<evidence type="ECO:0000313" key="4">
    <source>
        <dbReference type="Proteomes" id="UP000297839"/>
    </source>
</evidence>
<keyword evidence="4" id="KW-1185">Reference proteome</keyword>
<feature type="signal peptide" evidence="1">
    <location>
        <begin position="1"/>
        <end position="20"/>
    </location>
</feature>
<sequence>MSKKHLLFVAAACAAGAAGAHVVLEYQVAPAASSYKATFKVGHGCADASPTRQISVRIPAGVQGARPMPKPGWQLDIRREKLAAPYTSHGRTIAEDVAVITWTARTPADALPNDQYDEFVLAATMPDKAGTIYWPVSQVCDQGRADWTEVPKPGQKLSDLKSPAAALEILPAEGGGHSH</sequence>
<organism evidence="3 4">
    <name type="scientific">Ramlibacter humi</name>
    <dbReference type="NCBI Taxonomy" id="2530451"/>
    <lineage>
        <taxon>Bacteria</taxon>
        <taxon>Pseudomonadati</taxon>
        <taxon>Pseudomonadota</taxon>
        <taxon>Betaproteobacteria</taxon>
        <taxon>Burkholderiales</taxon>
        <taxon>Comamonadaceae</taxon>
        <taxon>Ramlibacter</taxon>
    </lineage>
</organism>
<dbReference type="CDD" id="cd08545">
    <property type="entry name" value="YcnI_like"/>
    <property type="match status" value="1"/>
</dbReference>
<feature type="domain" description="YncI copper-binding" evidence="2">
    <location>
        <begin position="21"/>
        <end position="169"/>
    </location>
</feature>
<evidence type="ECO:0000259" key="2">
    <source>
        <dbReference type="Pfam" id="PF07987"/>
    </source>
</evidence>
<protein>
    <submittedName>
        <fullName evidence="3">DUF1775 domain-containing protein</fullName>
    </submittedName>
</protein>
<name>A0A4Z0BUV8_9BURK</name>
<dbReference type="OrthoDB" id="9796962at2"/>
<dbReference type="InterPro" id="IPR012533">
    <property type="entry name" value="YcnI-copper_dom"/>
</dbReference>
<gene>
    <name evidence="3" type="ORF">EZ216_12845</name>
</gene>
<evidence type="ECO:0000313" key="3">
    <source>
        <dbReference type="EMBL" id="TFZ02058.1"/>
    </source>
</evidence>
<feature type="chain" id="PRO_5021314121" evidence="1">
    <location>
        <begin position="21"/>
        <end position="179"/>
    </location>
</feature>
<comment type="caution">
    <text evidence="3">The sequence shown here is derived from an EMBL/GenBank/DDBJ whole genome shotgun (WGS) entry which is preliminary data.</text>
</comment>